<feature type="compositionally biased region" description="Basic and acidic residues" evidence="1">
    <location>
        <begin position="14"/>
        <end position="35"/>
    </location>
</feature>
<dbReference type="EMBL" id="BMAW01065638">
    <property type="protein sequence ID" value="GFT51320.1"/>
    <property type="molecule type" value="Genomic_DNA"/>
</dbReference>
<organism evidence="2 3">
    <name type="scientific">Nephila pilipes</name>
    <name type="common">Giant wood spider</name>
    <name type="synonym">Nephila maculata</name>
    <dbReference type="NCBI Taxonomy" id="299642"/>
    <lineage>
        <taxon>Eukaryota</taxon>
        <taxon>Metazoa</taxon>
        <taxon>Ecdysozoa</taxon>
        <taxon>Arthropoda</taxon>
        <taxon>Chelicerata</taxon>
        <taxon>Arachnida</taxon>
        <taxon>Araneae</taxon>
        <taxon>Araneomorphae</taxon>
        <taxon>Entelegynae</taxon>
        <taxon>Araneoidea</taxon>
        <taxon>Nephilidae</taxon>
        <taxon>Nephila</taxon>
    </lineage>
</organism>
<accession>A0A8X6P6R2</accession>
<feature type="region of interest" description="Disordered" evidence="1">
    <location>
        <begin position="1"/>
        <end position="35"/>
    </location>
</feature>
<dbReference type="Proteomes" id="UP000887013">
    <property type="component" value="Unassembled WGS sequence"/>
</dbReference>
<reference evidence="2" key="1">
    <citation type="submission" date="2020-08" db="EMBL/GenBank/DDBJ databases">
        <title>Multicomponent nature underlies the extraordinary mechanical properties of spider dragline silk.</title>
        <authorList>
            <person name="Kono N."/>
            <person name="Nakamura H."/>
            <person name="Mori M."/>
            <person name="Yoshida Y."/>
            <person name="Ohtoshi R."/>
            <person name="Malay A.D."/>
            <person name="Moran D.A.P."/>
            <person name="Tomita M."/>
            <person name="Numata K."/>
            <person name="Arakawa K."/>
        </authorList>
    </citation>
    <scope>NUCLEOTIDE SEQUENCE</scope>
</reference>
<gene>
    <name evidence="2" type="ORF">NPIL_214001</name>
</gene>
<evidence type="ECO:0000313" key="2">
    <source>
        <dbReference type="EMBL" id="GFT51320.1"/>
    </source>
</evidence>
<dbReference type="OrthoDB" id="10488983at2759"/>
<evidence type="ECO:0000313" key="3">
    <source>
        <dbReference type="Proteomes" id="UP000887013"/>
    </source>
</evidence>
<name>A0A8X6P6R2_NEPPI</name>
<keyword evidence="3" id="KW-1185">Reference proteome</keyword>
<proteinExistence type="predicted"/>
<sequence length="154" mass="17152">MVRKDEIASSASSKGEDEEKESEREGYEKKMHREENNFNYGWEKKAAVADGNLARLDNPMEVKASLSMVAYRVYQQNPTTVLTESAVGGWVPSLTLSSPDSVSALENDLPDLTSFSLSSFRGIVDNQSPNEKNFAKMSSDLWMNKSLRAVISSY</sequence>
<dbReference type="AlphaFoldDB" id="A0A8X6P6R2"/>
<protein>
    <submittedName>
        <fullName evidence="2">Uncharacterized protein</fullName>
    </submittedName>
</protein>
<comment type="caution">
    <text evidence="2">The sequence shown here is derived from an EMBL/GenBank/DDBJ whole genome shotgun (WGS) entry which is preliminary data.</text>
</comment>
<evidence type="ECO:0000256" key="1">
    <source>
        <dbReference type="SAM" id="MobiDB-lite"/>
    </source>
</evidence>